<organism evidence="4">
    <name type="scientific">Blastocystis hominis</name>
    <dbReference type="NCBI Taxonomy" id="12968"/>
    <lineage>
        <taxon>Eukaryota</taxon>
        <taxon>Sar</taxon>
        <taxon>Stramenopiles</taxon>
        <taxon>Bigyra</taxon>
        <taxon>Opalozoa</taxon>
        <taxon>Opalinata</taxon>
        <taxon>Blastocystidae</taxon>
        <taxon>Blastocystis</taxon>
    </lineage>
</organism>
<dbReference type="OrthoDB" id="201765at2759"/>
<dbReference type="InParanoid" id="D8LVC8"/>
<evidence type="ECO:0000259" key="3">
    <source>
        <dbReference type="PROSITE" id="PS50110"/>
    </source>
</evidence>
<protein>
    <recommendedName>
        <fullName evidence="3">Response regulatory domain-containing protein</fullName>
    </recommendedName>
</protein>
<gene>
    <name evidence="4" type="ORF">GSBLH_T00000187001</name>
</gene>
<dbReference type="GO" id="GO:0000160">
    <property type="term" value="P:phosphorelay signal transduction system"/>
    <property type="evidence" value="ECO:0007669"/>
    <property type="project" value="InterPro"/>
</dbReference>
<reference evidence="4" key="1">
    <citation type="submission" date="2010-02" db="EMBL/GenBank/DDBJ databases">
        <title>Sequencing and annotation of the Blastocystis hominis genome.</title>
        <authorList>
            <person name="Wincker P."/>
        </authorList>
    </citation>
    <scope>NUCLEOTIDE SEQUENCE</scope>
    <source>
        <strain evidence="4">Singapore isolate B</strain>
    </source>
</reference>
<sequence length="219" mass="25423">MNRRDESNSLPPSKRMHVDLTHEPSSETMVDDSEYSYSDNNPSEDPLIPTNDIHVVDNRSYCIRPARILISVEEFVNCKYISEMLQSLCKQVGLLVSFDVYSNEFTLIDFLNANKYDLVFIHQTLIYGKHGDHLILNLRCLLSFTPVIIVGLSSNYASLMSLCDFTAFLRVPFTDADLLHYILKYVFEVYEAKVFQTDLQKIPKKRRLRFDGFSHRGFF</sequence>
<evidence type="ECO:0000256" key="2">
    <source>
        <dbReference type="SAM" id="MobiDB-lite"/>
    </source>
</evidence>
<proteinExistence type="predicted"/>
<dbReference type="EMBL" id="FN668638">
    <property type="protein sequence ID" value="CBK19767.2"/>
    <property type="molecule type" value="Genomic_DNA"/>
</dbReference>
<evidence type="ECO:0000313" key="4">
    <source>
        <dbReference type="EMBL" id="CBK19767.2"/>
    </source>
</evidence>
<dbReference type="Proteomes" id="UP000008312">
    <property type="component" value="Unassembled WGS sequence"/>
</dbReference>
<accession>D8LVC8</accession>
<feature type="compositionally biased region" description="Basic and acidic residues" evidence="2">
    <location>
        <begin position="16"/>
        <end position="25"/>
    </location>
</feature>
<dbReference type="InterPro" id="IPR001789">
    <property type="entry name" value="Sig_transdc_resp-reg_receiver"/>
</dbReference>
<evidence type="ECO:0000313" key="5">
    <source>
        <dbReference type="Proteomes" id="UP000008312"/>
    </source>
</evidence>
<dbReference type="GeneID" id="24917505"/>
<name>D8LVC8_BLAHO</name>
<evidence type="ECO:0000256" key="1">
    <source>
        <dbReference type="PROSITE-ProRule" id="PRU00169"/>
    </source>
</evidence>
<feature type="region of interest" description="Disordered" evidence="2">
    <location>
        <begin position="1"/>
        <end position="43"/>
    </location>
</feature>
<dbReference type="PROSITE" id="PS50110">
    <property type="entry name" value="RESPONSE_REGULATORY"/>
    <property type="match status" value="1"/>
</dbReference>
<dbReference type="RefSeq" id="XP_012893815.1">
    <property type="nucleotide sequence ID" value="XM_013038361.1"/>
</dbReference>
<feature type="domain" description="Response regulatory" evidence="3">
    <location>
        <begin position="67"/>
        <end position="186"/>
    </location>
</feature>
<dbReference type="AlphaFoldDB" id="D8LVC8"/>
<keyword evidence="5" id="KW-1185">Reference proteome</keyword>
<comment type="caution">
    <text evidence="1">Lacks conserved residue(s) required for the propagation of feature annotation.</text>
</comment>